<accession>A0A511J9L7</accession>
<dbReference type="GO" id="GO:0030170">
    <property type="term" value="F:pyridoxal phosphate binding"/>
    <property type="evidence" value="ECO:0007669"/>
    <property type="project" value="InterPro"/>
</dbReference>
<dbReference type="Pfam" id="PF03473">
    <property type="entry name" value="MOSC"/>
    <property type="match status" value="1"/>
</dbReference>
<dbReference type="InterPro" id="IPR011037">
    <property type="entry name" value="Pyrv_Knase-like_insert_dom_sf"/>
</dbReference>
<evidence type="ECO:0000313" key="3">
    <source>
        <dbReference type="Proteomes" id="UP000321720"/>
    </source>
</evidence>
<organism evidence="2 3">
    <name type="scientific">Cellulomonas composti</name>
    <dbReference type="NCBI Taxonomy" id="266130"/>
    <lineage>
        <taxon>Bacteria</taxon>
        <taxon>Bacillati</taxon>
        <taxon>Actinomycetota</taxon>
        <taxon>Actinomycetes</taxon>
        <taxon>Micrococcales</taxon>
        <taxon>Cellulomonadaceae</taxon>
        <taxon>Cellulomonas</taxon>
    </lineage>
</organism>
<comment type="caution">
    <text evidence="2">The sequence shown here is derived from an EMBL/GenBank/DDBJ whole genome shotgun (WGS) entry which is preliminary data.</text>
</comment>
<dbReference type="InterPro" id="IPR005303">
    <property type="entry name" value="MOCOS_middle"/>
</dbReference>
<dbReference type="GO" id="GO:0030151">
    <property type="term" value="F:molybdenum ion binding"/>
    <property type="evidence" value="ECO:0007669"/>
    <property type="project" value="InterPro"/>
</dbReference>
<dbReference type="Pfam" id="PF03476">
    <property type="entry name" value="MOSC_N"/>
    <property type="match status" value="1"/>
</dbReference>
<reference evidence="2 3" key="1">
    <citation type="submission" date="2019-07" db="EMBL/GenBank/DDBJ databases">
        <title>Whole genome shotgun sequence of Cellulomonas composti NBRC 100758.</title>
        <authorList>
            <person name="Hosoyama A."/>
            <person name="Uohara A."/>
            <person name="Ohji S."/>
            <person name="Ichikawa N."/>
        </authorList>
    </citation>
    <scope>NUCLEOTIDE SEQUENCE [LARGE SCALE GENOMIC DNA]</scope>
    <source>
        <strain evidence="2 3">NBRC 100758</strain>
    </source>
</reference>
<feature type="domain" description="MOSC" evidence="1">
    <location>
        <begin position="118"/>
        <end position="270"/>
    </location>
</feature>
<dbReference type="PANTHER" id="PTHR14237:SF19">
    <property type="entry name" value="MITOCHONDRIAL AMIDOXIME REDUCING COMPONENT 1"/>
    <property type="match status" value="1"/>
</dbReference>
<dbReference type="SUPFAM" id="SSF141673">
    <property type="entry name" value="MOSC N-terminal domain-like"/>
    <property type="match status" value="1"/>
</dbReference>
<keyword evidence="3" id="KW-1185">Reference proteome</keyword>
<name>A0A511J9L7_9CELL</name>
<dbReference type="PROSITE" id="PS51340">
    <property type="entry name" value="MOSC"/>
    <property type="match status" value="1"/>
</dbReference>
<dbReference type="InterPro" id="IPR005302">
    <property type="entry name" value="MoCF_Sase_C"/>
</dbReference>
<gene>
    <name evidence="2" type="ORF">CCO02nite_13440</name>
</gene>
<evidence type="ECO:0000313" key="2">
    <source>
        <dbReference type="EMBL" id="GEL94686.1"/>
    </source>
</evidence>
<dbReference type="PANTHER" id="PTHR14237">
    <property type="entry name" value="MOLYBDOPTERIN COFACTOR SULFURASE MOSC"/>
    <property type="match status" value="1"/>
</dbReference>
<dbReference type="SUPFAM" id="SSF50800">
    <property type="entry name" value="PK beta-barrel domain-like"/>
    <property type="match status" value="1"/>
</dbReference>
<dbReference type="GO" id="GO:0003824">
    <property type="term" value="F:catalytic activity"/>
    <property type="evidence" value="ECO:0007669"/>
    <property type="project" value="InterPro"/>
</dbReference>
<evidence type="ECO:0000259" key="1">
    <source>
        <dbReference type="PROSITE" id="PS51340"/>
    </source>
</evidence>
<dbReference type="EMBL" id="BJWG01000005">
    <property type="protein sequence ID" value="GEL94686.1"/>
    <property type="molecule type" value="Genomic_DNA"/>
</dbReference>
<proteinExistence type="predicted"/>
<dbReference type="Proteomes" id="UP000321720">
    <property type="component" value="Unassembled WGS sequence"/>
</dbReference>
<sequence>MTSLVLSQLSVYPVKSLGGVTVDRVEVERQGLAGDRRWMVVDAGGDTVTAREVPRMLGVRVSLEADGLVLAADGLDALRVPEPRGLPTTRVSMNRVGSATPAGAPADAWLTEAIGRDVRLVWLDDPGRRSVSPDHGGAPGDTLSLADAGPVHLTTTASLAQLNTWLADEQDHPPLPMERFRPTVVVDGDLEPFVEDTWAGVRIGDVELRFGERCDRCVMTTVDLDVLRTTKEPTRTLARHRREDGKVWFGIRLIPVTTGSIAVGDEVVALG</sequence>
<dbReference type="RefSeq" id="WP_146842374.1">
    <property type="nucleotide sequence ID" value="NZ_BJWG01000005.1"/>
</dbReference>
<dbReference type="AlphaFoldDB" id="A0A511J9L7"/>
<dbReference type="OrthoDB" id="9793178at2"/>
<protein>
    <submittedName>
        <fullName evidence="2">Molybdenum cofactor biosysynthesis protein</fullName>
    </submittedName>
</protein>